<dbReference type="AlphaFoldDB" id="A0A5C6CPC1"/>
<organism evidence="1 2">
    <name type="scientific">Novipirellula galeiformis</name>
    <dbReference type="NCBI Taxonomy" id="2528004"/>
    <lineage>
        <taxon>Bacteria</taxon>
        <taxon>Pseudomonadati</taxon>
        <taxon>Planctomycetota</taxon>
        <taxon>Planctomycetia</taxon>
        <taxon>Pirellulales</taxon>
        <taxon>Pirellulaceae</taxon>
        <taxon>Novipirellula</taxon>
    </lineage>
</organism>
<dbReference type="InterPro" id="IPR021948">
    <property type="entry name" value="DUF3565"/>
</dbReference>
<keyword evidence="2" id="KW-1185">Reference proteome</keyword>
<dbReference type="Proteomes" id="UP000316304">
    <property type="component" value="Unassembled WGS sequence"/>
</dbReference>
<sequence>MQQPITGFHTDDQSHWVAELACGHNQHVRHDPPLVSRLWVTTAEGRDSRLGMLLTCKKCDEGAPPDVSHPTVLG</sequence>
<dbReference type="EMBL" id="SJPT01000001">
    <property type="protein sequence ID" value="TWU26238.1"/>
    <property type="molecule type" value="Genomic_DNA"/>
</dbReference>
<evidence type="ECO:0008006" key="3">
    <source>
        <dbReference type="Google" id="ProtNLM"/>
    </source>
</evidence>
<comment type="caution">
    <text evidence="1">The sequence shown here is derived from an EMBL/GenBank/DDBJ whole genome shotgun (WGS) entry which is preliminary data.</text>
</comment>
<dbReference type="OrthoDB" id="9799128at2"/>
<gene>
    <name evidence="1" type="ORF">Pla52o_00910</name>
</gene>
<reference evidence="1 2" key="1">
    <citation type="submission" date="2019-02" db="EMBL/GenBank/DDBJ databases">
        <title>Deep-cultivation of Planctomycetes and their phenomic and genomic characterization uncovers novel biology.</title>
        <authorList>
            <person name="Wiegand S."/>
            <person name="Jogler M."/>
            <person name="Boedeker C."/>
            <person name="Pinto D."/>
            <person name="Vollmers J."/>
            <person name="Rivas-Marin E."/>
            <person name="Kohn T."/>
            <person name="Peeters S.H."/>
            <person name="Heuer A."/>
            <person name="Rast P."/>
            <person name="Oberbeckmann S."/>
            <person name="Bunk B."/>
            <person name="Jeske O."/>
            <person name="Meyerdierks A."/>
            <person name="Storesund J.E."/>
            <person name="Kallscheuer N."/>
            <person name="Luecker S."/>
            <person name="Lage O.M."/>
            <person name="Pohl T."/>
            <person name="Merkel B.J."/>
            <person name="Hornburger P."/>
            <person name="Mueller R.-W."/>
            <person name="Bruemmer F."/>
            <person name="Labrenz M."/>
            <person name="Spormann A.M."/>
            <person name="Op Den Camp H."/>
            <person name="Overmann J."/>
            <person name="Amann R."/>
            <person name="Jetten M.S.M."/>
            <person name="Mascher T."/>
            <person name="Medema M.H."/>
            <person name="Devos D.P."/>
            <person name="Kaster A.-K."/>
            <person name="Ovreas L."/>
            <person name="Rohde M."/>
            <person name="Galperin M.Y."/>
            <person name="Jogler C."/>
        </authorList>
    </citation>
    <scope>NUCLEOTIDE SEQUENCE [LARGE SCALE GENOMIC DNA]</scope>
    <source>
        <strain evidence="1 2">Pla52o</strain>
    </source>
</reference>
<dbReference type="RefSeq" id="WP_146592634.1">
    <property type="nucleotide sequence ID" value="NZ_SJPT01000001.1"/>
</dbReference>
<protein>
    <recommendedName>
        <fullName evidence="3">DUF3565 domain-containing protein</fullName>
    </recommendedName>
</protein>
<evidence type="ECO:0000313" key="2">
    <source>
        <dbReference type="Proteomes" id="UP000316304"/>
    </source>
</evidence>
<dbReference type="Pfam" id="PF12088">
    <property type="entry name" value="DUF3565"/>
    <property type="match status" value="1"/>
</dbReference>
<accession>A0A5C6CPC1</accession>
<evidence type="ECO:0000313" key="1">
    <source>
        <dbReference type="EMBL" id="TWU26238.1"/>
    </source>
</evidence>
<name>A0A5C6CPC1_9BACT</name>
<proteinExistence type="predicted"/>